<evidence type="ECO:0000313" key="3">
    <source>
        <dbReference type="Proteomes" id="UP001202248"/>
    </source>
</evidence>
<feature type="domain" description="Protein FecR C-terminal" evidence="1">
    <location>
        <begin position="17"/>
        <end position="82"/>
    </location>
</feature>
<keyword evidence="3" id="KW-1185">Reference proteome</keyword>
<name>A0ABS9SMJ9_9BACT</name>
<dbReference type="EMBL" id="JAKWBL010000004">
    <property type="protein sequence ID" value="MCH5599583.1"/>
    <property type="molecule type" value="Genomic_DNA"/>
</dbReference>
<organism evidence="2 3">
    <name type="scientific">Niabella ginsengisoli</name>
    <dbReference type="NCBI Taxonomy" id="522298"/>
    <lineage>
        <taxon>Bacteria</taxon>
        <taxon>Pseudomonadati</taxon>
        <taxon>Bacteroidota</taxon>
        <taxon>Chitinophagia</taxon>
        <taxon>Chitinophagales</taxon>
        <taxon>Chitinophagaceae</taxon>
        <taxon>Niabella</taxon>
    </lineage>
</organism>
<dbReference type="RefSeq" id="WP_240831625.1">
    <property type="nucleotide sequence ID" value="NZ_JAKWBL010000004.1"/>
</dbReference>
<protein>
    <submittedName>
        <fullName evidence="2">DUF4974 domain-containing protein</fullName>
    </submittedName>
</protein>
<dbReference type="InterPro" id="IPR032508">
    <property type="entry name" value="FecR_C"/>
</dbReference>
<accession>A0ABS9SMJ9</accession>
<dbReference type="Proteomes" id="UP001202248">
    <property type="component" value="Unassembled WGS sequence"/>
</dbReference>
<gene>
    <name evidence="2" type="ORF">MKP09_17555</name>
</gene>
<evidence type="ECO:0000259" key="1">
    <source>
        <dbReference type="Pfam" id="PF16344"/>
    </source>
</evidence>
<comment type="caution">
    <text evidence="2">The sequence shown here is derived from an EMBL/GenBank/DDBJ whole genome shotgun (WGS) entry which is preliminary data.</text>
</comment>
<proteinExistence type="predicted"/>
<sequence>MQTNIDEVLKTQLLRVKDLRVDSIGKMMEELYNIDIVTTPELSGKKITSTYLIGSETSEQIIENIALTIGASWSKKNNQYIITK</sequence>
<reference evidence="2 3" key="1">
    <citation type="submission" date="2022-02" db="EMBL/GenBank/DDBJ databases">
        <authorList>
            <person name="Min J."/>
        </authorList>
    </citation>
    <scope>NUCLEOTIDE SEQUENCE [LARGE SCALE GENOMIC DNA]</scope>
    <source>
        <strain evidence="2 3">GR10-1</strain>
    </source>
</reference>
<dbReference type="Gene3D" id="3.55.50.30">
    <property type="match status" value="1"/>
</dbReference>
<dbReference type="Pfam" id="PF16344">
    <property type="entry name" value="FecR_C"/>
    <property type="match status" value="1"/>
</dbReference>
<evidence type="ECO:0000313" key="2">
    <source>
        <dbReference type="EMBL" id="MCH5599583.1"/>
    </source>
</evidence>